<evidence type="ECO:0000313" key="6">
    <source>
        <dbReference type="EMBL" id="CAJ1390056.1"/>
    </source>
</evidence>
<feature type="domain" description="Sulfatase N-terminal" evidence="5">
    <location>
        <begin position="68"/>
        <end position="488"/>
    </location>
</feature>
<dbReference type="GO" id="GO:0016787">
    <property type="term" value="F:hydrolase activity"/>
    <property type="evidence" value="ECO:0007669"/>
    <property type="project" value="UniProtKB-KW"/>
</dbReference>
<gene>
    <name evidence="6" type="ORF">EVOR1521_LOCUS15565</name>
</gene>
<dbReference type="CDD" id="cd16025">
    <property type="entry name" value="PAS_like"/>
    <property type="match status" value="1"/>
</dbReference>
<keyword evidence="7" id="KW-1185">Reference proteome</keyword>
<dbReference type="Pfam" id="PF00884">
    <property type="entry name" value="Sulfatase"/>
    <property type="match status" value="1"/>
</dbReference>
<dbReference type="EMBL" id="CAUJNA010002001">
    <property type="protein sequence ID" value="CAJ1390056.1"/>
    <property type="molecule type" value="Genomic_DNA"/>
</dbReference>
<evidence type="ECO:0000256" key="3">
    <source>
        <dbReference type="ARBA" id="ARBA00022801"/>
    </source>
</evidence>
<dbReference type="InterPro" id="IPR050738">
    <property type="entry name" value="Sulfatase"/>
</dbReference>
<evidence type="ECO:0000256" key="4">
    <source>
        <dbReference type="ARBA" id="ARBA00022837"/>
    </source>
</evidence>
<evidence type="ECO:0000256" key="1">
    <source>
        <dbReference type="ARBA" id="ARBA00008779"/>
    </source>
</evidence>
<keyword evidence="3" id="KW-0378">Hydrolase</keyword>
<dbReference type="InterPro" id="IPR000917">
    <property type="entry name" value="Sulfatase_N"/>
</dbReference>
<dbReference type="InterPro" id="IPR017850">
    <property type="entry name" value="Alkaline_phosphatase_core_sf"/>
</dbReference>
<organism evidence="6 7">
    <name type="scientific">Effrenium voratum</name>
    <dbReference type="NCBI Taxonomy" id="2562239"/>
    <lineage>
        <taxon>Eukaryota</taxon>
        <taxon>Sar</taxon>
        <taxon>Alveolata</taxon>
        <taxon>Dinophyceae</taxon>
        <taxon>Suessiales</taxon>
        <taxon>Symbiodiniaceae</taxon>
        <taxon>Effrenium</taxon>
    </lineage>
</organism>
<dbReference type="InterPro" id="IPR024607">
    <property type="entry name" value="Sulfatase_CS"/>
</dbReference>
<proteinExistence type="inferred from homology"/>
<evidence type="ECO:0000259" key="5">
    <source>
        <dbReference type="Pfam" id="PF00884"/>
    </source>
</evidence>
<dbReference type="AlphaFoldDB" id="A0AA36IMG6"/>
<keyword evidence="2" id="KW-0479">Metal-binding</keyword>
<reference evidence="6" key="1">
    <citation type="submission" date="2023-08" db="EMBL/GenBank/DDBJ databases">
        <authorList>
            <person name="Chen Y."/>
            <person name="Shah S."/>
            <person name="Dougan E. K."/>
            <person name="Thang M."/>
            <person name="Chan C."/>
        </authorList>
    </citation>
    <scope>NUCLEOTIDE SEQUENCE</scope>
</reference>
<dbReference type="PANTHER" id="PTHR42693:SF43">
    <property type="entry name" value="BLL2667 PROTEIN"/>
    <property type="match status" value="1"/>
</dbReference>
<dbReference type="Gene3D" id="3.30.1120.10">
    <property type="match status" value="1"/>
</dbReference>
<evidence type="ECO:0000313" key="7">
    <source>
        <dbReference type="Proteomes" id="UP001178507"/>
    </source>
</evidence>
<dbReference type="SUPFAM" id="SSF53649">
    <property type="entry name" value="Alkaline phosphatase-like"/>
    <property type="match status" value="1"/>
</dbReference>
<dbReference type="PANTHER" id="PTHR42693">
    <property type="entry name" value="ARYLSULFATASE FAMILY MEMBER"/>
    <property type="match status" value="1"/>
</dbReference>
<evidence type="ECO:0000256" key="2">
    <source>
        <dbReference type="ARBA" id="ARBA00022723"/>
    </source>
</evidence>
<keyword evidence="4" id="KW-0106">Calcium</keyword>
<protein>
    <recommendedName>
        <fullName evidence="5">Sulfatase N-terminal domain-containing protein</fullName>
    </recommendedName>
</protein>
<dbReference type="Proteomes" id="UP001178507">
    <property type="component" value="Unassembled WGS sequence"/>
</dbReference>
<accession>A0AA36IMG6</accession>
<comment type="similarity">
    <text evidence="1">Belongs to the sulfatase family.</text>
</comment>
<comment type="caution">
    <text evidence="6">The sequence shown here is derived from an EMBL/GenBank/DDBJ whole genome shotgun (WGS) entry which is preliminary data.</text>
</comment>
<dbReference type="GO" id="GO:0046872">
    <property type="term" value="F:metal ion binding"/>
    <property type="evidence" value="ECO:0007669"/>
    <property type="project" value="UniProtKB-KW"/>
</dbReference>
<dbReference type="PROSITE" id="PS00523">
    <property type="entry name" value="SULFATASE_1"/>
    <property type="match status" value="1"/>
</dbReference>
<sequence length="810" mass="89458">MAPPLLVSAVAQLPPADLPIPPMPSEAIIGPTLKDSKNCWPKASVAESLPVQMTPVERERKLLRKDAPNIVLIMNDDVGFGAPDTFGGPIHTPSMSRVAKAGVTYNRFHTTAICSPTRASLMTGRNSHAVGSGQITEAASGFPGYTGIIPKSASTIAKVLSGYGYDTAAFGKWHNTPVNDLFKTGPFDQYPTGLGFSYFYGFLAGETSQYEPRLFENTNPIEPPKTKEKPYHLTEDMADKAVKFIKDNRALTPDRPFFIYFAPGGTHGPHHVFKEWADKYKGKFDMGWEELRNITYQKQKAMGWIPDTAKLTAMDATMEKWEHIPAQHRAFQLRLMEVYAGYLEHTDTQHGKILDELERQGLFNNTLIIYILGDNGASAEGLHGTIDELLAENALASTADQQIEVLNRDFGGLDALGSKHVDNMYHSSWAWALDTPFKSTKLVAAHFGGTRTPMSICWPKVIKPDPTPRSQFHHVSDIAPTIYEAIGIEAPGHVDSVAQLKLDGVSMVYTFNNATAEGRKSAQYFEVMGSRGVYKDGWFASVFGPRIPWTDPNETRMRAWDPDTDVWELYDLSTDYSQARDLSRDMPEKMEKMKQIFLMEAAENQVLPVGAGLYTVYYHPEEGPHSPLTSWELYQGMSRIAESNAPSFKSGASSLSTLDVEVPSNASGVLFCVGGTAGGFSVYFDGGYLYAEYMATLLYRYIAVSKAPVSPGRHKIEVVLNYDMSKPEVLAPPADLSLRVDAQQVASVRVEKSIRLAFDASETFDVGMDLGSPVSLKYASRSPFTYPSTIYAIKIKYTNSSELRPEGIVI</sequence>
<name>A0AA36IMG6_9DINO</name>
<dbReference type="Gene3D" id="3.40.720.10">
    <property type="entry name" value="Alkaline Phosphatase, subunit A"/>
    <property type="match status" value="1"/>
</dbReference>